<feature type="region of interest" description="Disordered" evidence="3">
    <location>
        <begin position="82"/>
        <end position="129"/>
    </location>
</feature>
<feature type="region of interest" description="Disordered" evidence="3">
    <location>
        <begin position="703"/>
        <end position="734"/>
    </location>
</feature>
<feature type="compositionally biased region" description="Low complexity" evidence="3">
    <location>
        <begin position="277"/>
        <end position="308"/>
    </location>
</feature>
<dbReference type="GO" id="GO:0044782">
    <property type="term" value="P:cilium organization"/>
    <property type="evidence" value="ECO:0007669"/>
    <property type="project" value="TreeGrafter"/>
</dbReference>
<dbReference type="PANTHER" id="PTHR21501">
    <property type="entry name" value="PROTEIN FAM-161"/>
    <property type="match status" value="1"/>
</dbReference>
<feature type="compositionally biased region" description="Acidic residues" evidence="3">
    <location>
        <begin position="114"/>
        <end position="123"/>
    </location>
</feature>
<dbReference type="EMBL" id="CAADRA010007295">
    <property type="protein sequence ID" value="VFU00079.1"/>
    <property type="molecule type" value="Genomic_DNA"/>
</dbReference>
<dbReference type="AlphaFoldDB" id="A0A485LS93"/>
<gene>
    <name evidence="5" type="primary">Aste57867_23433</name>
    <name evidence="4" type="ORF">As57867_023362</name>
    <name evidence="5" type="ORF">ASTE57867_23433</name>
</gene>
<dbReference type="GO" id="GO:0005929">
    <property type="term" value="C:cilium"/>
    <property type="evidence" value="ECO:0007669"/>
    <property type="project" value="TreeGrafter"/>
</dbReference>
<dbReference type="InterPro" id="IPR051655">
    <property type="entry name" value="FAM161"/>
</dbReference>
<feature type="compositionally biased region" description="Polar residues" evidence="3">
    <location>
        <begin position="223"/>
        <end position="232"/>
    </location>
</feature>
<feature type="compositionally biased region" description="Basic and acidic residues" evidence="3">
    <location>
        <begin position="101"/>
        <end position="113"/>
    </location>
</feature>
<dbReference type="PANTHER" id="PTHR21501:SF1">
    <property type="entry name" value="PROTEIN FAM-161"/>
    <property type="match status" value="1"/>
</dbReference>
<dbReference type="GO" id="GO:0005856">
    <property type="term" value="C:cytoskeleton"/>
    <property type="evidence" value="ECO:0007669"/>
    <property type="project" value="UniProtKB-ARBA"/>
</dbReference>
<dbReference type="Proteomes" id="UP000332933">
    <property type="component" value="Unassembled WGS sequence"/>
</dbReference>
<organism evidence="5 6">
    <name type="scientific">Aphanomyces stellatus</name>
    <dbReference type="NCBI Taxonomy" id="120398"/>
    <lineage>
        <taxon>Eukaryota</taxon>
        <taxon>Sar</taxon>
        <taxon>Stramenopiles</taxon>
        <taxon>Oomycota</taxon>
        <taxon>Saprolegniomycetes</taxon>
        <taxon>Saprolegniales</taxon>
        <taxon>Verrucalvaceae</taxon>
        <taxon>Aphanomyces</taxon>
    </lineage>
</organism>
<feature type="compositionally biased region" description="Basic residues" evidence="3">
    <location>
        <begin position="549"/>
        <end position="564"/>
    </location>
</feature>
<keyword evidence="6" id="KW-1185">Reference proteome</keyword>
<sequence>MDASTRIMVQSAALQARMTVPSAHHDNTTSHYRLVDSHSALKQKEERESIIREIQAKRASKRLAAKMVHPFESALSVHGSKPRVKMVSPTRRAHKFTSSRASERHDIHPHDPIHDDDDDDVDGEATRTTTSSDYIHQLEMEIQRLKTKPSSNQIVQDNQVLQKLAEFKAAQQRDLEVVERLVREKKEAEQRAERLERQLAQTTSTRRASPEPHVDCGDESVGPLTTVSSVGNPPSFDDIGFRSERNNTTTSPPRKNRPSSAAYLRDFSSPPARQSKAPTARPSSASATWATRQPSRGSTTTTAARATSKPSHATRLKSNPRPKEMTIEEDEPGFGGGGDECAAPGDVDMGPRTASSLGEPPGFDDVKEATVATTPRSHNTTWATKASDRSSGQSTSVMSIDLVSSSAEGGDSASKASERGGSFFQEKERARREQLELERLARDKLERAKRATPPTGGFHDVSTTDDRRRRSGLLTNEAKLRERKQQTLAERTAEEDEKLQPFKARDAPAVPDTDVELAEVMRQERVAARAAALLAQSKLPSRLADAAAKPKRVKRPSPPKRVRLKAAPVPDFAMMQSEWKAALQRTKMNKSTTHVDAFSVTDPDKMALLKKKKQERLARQAEKEQAQRQAEEAARKAAYDKAMEGTKGVVKVSETESHKLRTQAVQSKLKQRTLKEKAEAAAQLKRNAKIQQVSKQVKAEVSQLEKQRREEKGNFVDPDEAAKTKAEENKRSFQEAIQRNKERIMGAVAARPTLMERFAIDKKKDESKKQALAAVVSNVFGKNIAAFKGVLTEGEEDLVDAMDLNKSSTDNAGGEEE</sequence>
<dbReference type="Pfam" id="PF10595">
    <property type="entry name" value="FAM161A_B"/>
    <property type="match status" value="1"/>
</dbReference>
<comment type="similarity">
    <text evidence="1">Belongs to the FAM161 family.</text>
</comment>
<dbReference type="InterPro" id="IPR019579">
    <property type="entry name" value="FAM161A/B"/>
</dbReference>
<evidence type="ECO:0000256" key="3">
    <source>
        <dbReference type="SAM" id="MobiDB-lite"/>
    </source>
</evidence>
<evidence type="ECO:0000313" key="5">
    <source>
        <dbReference type="EMBL" id="VFU00079.1"/>
    </source>
</evidence>
<evidence type="ECO:0000256" key="1">
    <source>
        <dbReference type="ARBA" id="ARBA00006663"/>
    </source>
</evidence>
<reference evidence="4" key="2">
    <citation type="submission" date="2019-06" db="EMBL/GenBank/DDBJ databases">
        <title>Genomics analysis of Aphanomyces spp. identifies a new class of oomycete effector associated with host adaptation.</title>
        <authorList>
            <person name="Gaulin E."/>
        </authorList>
    </citation>
    <scope>NUCLEOTIDE SEQUENCE</scope>
    <source>
        <strain evidence="4">CBS 578.67</strain>
    </source>
</reference>
<evidence type="ECO:0000313" key="4">
    <source>
        <dbReference type="EMBL" id="KAF0684629.1"/>
    </source>
</evidence>
<feature type="compositionally biased region" description="Polar residues" evidence="3">
    <location>
        <begin position="371"/>
        <end position="407"/>
    </location>
</feature>
<dbReference type="OrthoDB" id="168140at2759"/>
<feature type="region of interest" description="Disordered" evidence="3">
    <location>
        <begin position="615"/>
        <end position="642"/>
    </location>
</feature>
<evidence type="ECO:0000313" key="6">
    <source>
        <dbReference type="Proteomes" id="UP000332933"/>
    </source>
</evidence>
<reference evidence="5 6" key="1">
    <citation type="submission" date="2019-03" db="EMBL/GenBank/DDBJ databases">
        <authorList>
            <person name="Gaulin E."/>
            <person name="Dumas B."/>
        </authorList>
    </citation>
    <scope>NUCLEOTIDE SEQUENCE [LARGE SCALE GENOMIC DNA]</scope>
    <source>
        <strain evidence="5">CBS 568.67</strain>
    </source>
</reference>
<feature type="compositionally biased region" description="Basic and acidic residues" evidence="3">
    <location>
        <begin position="425"/>
        <end position="449"/>
    </location>
</feature>
<feature type="region of interest" description="Disordered" evidence="3">
    <location>
        <begin position="543"/>
        <end position="569"/>
    </location>
</feature>
<proteinExistence type="inferred from homology"/>
<accession>A0A485LS93</accession>
<protein>
    <submittedName>
        <fullName evidence="5">Aste57867_23433 protein</fullName>
    </submittedName>
</protein>
<keyword evidence="2" id="KW-0175">Coiled coil</keyword>
<name>A0A485LS93_9STRA</name>
<dbReference type="EMBL" id="VJMH01007269">
    <property type="protein sequence ID" value="KAF0684629.1"/>
    <property type="molecule type" value="Genomic_DNA"/>
</dbReference>
<evidence type="ECO:0000256" key="2">
    <source>
        <dbReference type="ARBA" id="ARBA00023054"/>
    </source>
</evidence>
<feature type="region of interest" description="Disordered" evidence="3">
    <location>
        <begin position="192"/>
        <end position="510"/>
    </location>
</feature>